<feature type="region of interest" description="Disordered" evidence="1">
    <location>
        <begin position="75"/>
        <end position="104"/>
    </location>
</feature>
<evidence type="ECO:0000313" key="2">
    <source>
        <dbReference type="EMBL" id="PAV68927.1"/>
    </source>
</evidence>
<proteinExistence type="predicted"/>
<dbReference type="EMBL" id="LIAE01009663">
    <property type="protein sequence ID" value="PAV68927.1"/>
    <property type="molecule type" value="Genomic_DNA"/>
</dbReference>
<accession>A0A2A2K4M4</accession>
<gene>
    <name evidence="2" type="ORF">WR25_26033</name>
</gene>
<comment type="caution">
    <text evidence="2">The sequence shown here is derived from an EMBL/GenBank/DDBJ whole genome shotgun (WGS) entry which is preliminary data.</text>
</comment>
<dbReference type="AlphaFoldDB" id="A0A2A2K4M4"/>
<evidence type="ECO:0000256" key="1">
    <source>
        <dbReference type="SAM" id="MobiDB-lite"/>
    </source>
</evidence>
<keyword evidence="3" id="KW-1185">Reference proteome</keyword>
<dbReference type="Proteomes" id="UP000218231">
    <property type="component" value="Unassembled WGS sequence"/>
</dbReference>
<name>A0A2A2K4M4_9BILA</name>
<protein>
    <submittedName>
        <fullName evidence="2">Uncharacterized protein</fullName>
    </submittedName>
</protein>
<sequence length="374" mass="39831">MVSPRMVAMASASGLAAPAVSRSREARMLLNMVAIVVDLSIIWVNGRECAKSRVLRRPAPTFPCRRPGADRLGRWWHHRSRQATRPASRGPTPRRHPSPDRRHAWRTARAQRLGAADAPVTIKCTAMRQAVAVELDGVLTIPVVEMDLGIGKMLFHDLARAAQLHVTTIGGVDVAEGADGGAFAAPGVEVLLEGIATVEEVEIDAHRRNPFSQGERGDLLGDGSHALDLDRAEALEGFDLGALGIAGLVDQAVAYLAGIVGEPQRIDAGKLAEHHPDLARRHPVGPIAIGGGRDITPDDGLIRGAPARDIAVARGHRLAGEGTIGVRQPVTRDVVGERQFEITQRIAGSAPFRLEGEHHAGPVDILLICGIVTP</sequence>
<organism evidence="2 3">
    <name type="scientific">Diploscapter pachys</name>
    <dbReference type="NCBI Taxonomy" id="2018661"/>
    <lineage>
        <taxon>Eukaryota</taxon>
        <taxon>Metazoa</taxon>
        <taxon>Ecdysozoa</taxon>
        <taxon>Nematoda</taxon>
        <taxon>Chromadorea</taxon>
        <taxon>Rhabditida</taxon>
        <taxon>Rhabditina</taxon>
        <taxon>Rhabditomorpha</taxon>
        <taxon>Rhabditoidea</taxon>
        <taxon>Rhabditidae</taxon>
        <taxon>Diploscapter</taxon>
    </lineage>
</organism>
<reference evidence="2 3" key="1">
    <citation type="journal article" date="2017" name="Curr. Biol.">
        <title>Genome architecture and evolution of a unichromosomal asexual nematode.</title>
        <authorList>
            <person name="Fradin H."/>
            <person name="Zegar C."/>
            <person name="Gutwein M."/>
            <person name="Lucas J."/>
            <person name="Kovtun M."/>
            <person name="Corcoran D."/>
            <person name="Baugh L.R."/>
            <person name="Kiontke K."/>
            <person name="Gunsalus K."/>
            <person name="Fitch D.H."/>
            <person name="Piano F."/>
        </authorList>
    </citation>
    <scope>NUCLEOTIDE SEQUENCE [LARGE SCALE GENOMIC DNA]</scope>
    <source>
        <strain evidence="2">PF1309</strain>
    </source>
</reference>
<evidence type="ECO:0000313" key="3">
    <source>
        <dbReference type="Proteomes" id="UP000218231"/>
    </source>
</evidence>